<reference evidence="1" key="2">
    <citation type="journal article" date="2015" name="Fish Shellfish Immunol.">
        <title>Early steps in the European eel (Anguilla anguilla)-Vibrio vulnificus interaction in the gills: Role of the RtxA13 toxin.</title>
        <authorList>
            <person name="Callol A."/>
            <person name="Pajuelo D."/>
            <person name="Ebbesson L."/>
            <person name="Teles M."/>
            <person name="MacKenzie S."/>
            <person name="Amaro C."/>
        </authorList>
    </citation>
    <scope>NUCLEOTIDE SEQUENCE</scope>
</reference>
<dbReference type="EMBL" id="GBXM01012138">
    <property type="protein sequence ID" value="JAH96439.1"/>
    <property type="molecule type" value="Transcribed_RNA"/>
</dbReference>
<proteinExistence type="predicted"/>
<accession>A0A0E9X1I2</accession>
<evidence type="ECO:0000313" key="1">
    <source>
        <dbReference type="EMBL" id="JAH96439.1"/>
    </source>
</evidence>
<organism evidence="1">
    <name type="scientific">Anguilla anguilla</name>
    <name type="common">European freshwater eel</name>
    <name type="synonym">Muraena anguilla</name>
    <dbReference type="NCBI Taxonomy" id="7936"/>
    <lineage>
        <taxon>Eukaryota</taxon>
        <taxon>Metazoa</taxon>
        <taxon>Chordata</taxon>
        <taxon>Craniata</taxon>
        <taxon>Vertebrata</taxon>
        <taxon>Euteleostomi</taxon>
        <taxon>Actinopterygii</taxon>
        <taxon>Neopterygii</taxon>
        <taxon>Teleostei</taxon>
        <taxon>Anguilliformes</taxon>
        <taxon>Anguillidae</taxon>
        <taxon>Anguilla</taxon>
    </lineage>
</organism>
<name>A0A0E9X1I2_ANGAN</name>
<reference evidence="1" key="1">
    <citation type="submission" date="2014-11" db="EMBL/GenBank/DDBJ databases">
        <authorList>
            <person name="Amaro Gonzalez C."/>
        </authorList>
    </citation>
    <scope>NUCLEOTIDE SEQUENCE</scope>
</reference>
<dbReference type="AlphaFoldDB" id="A0A0E9X1I2"/>
<sequence length="124" mass="13887">MALRMAPAKTAWRDCGRNHLASLSPVPSPQSNTMFTTPQLHTVVRDTGVLNLHMCFIHLGIKVKNSTGSGWILIHDIPKHPRDTNICSYSDFSPGGSVEQSYSDVQFFTTSQMLPAFHYIQKRN</sequence>
<protein>
    <submittedName>
        <fullName evidence="1">Uncharacterized protein</fullName>
    </submittedName>
</protein>